<dbReference type="EMBL" id="CAKKNE010000003">
    <property type="protein sequence ID" value="CAH0370692.1"/>
    <property type="molecule type" value="Genomic_DNA"/>
</dbReference>
<keyword evidence="4" id="KW-1185">Reference proteome</keyword>
<feature type="domain" description="Saccharopine dehydrogenase NADP binding" evidence="2">
    <location>
        <begin position="11"/>
        <end position="137"/>
    </location>
</feature>
<dbReference type="Pfam" id="PF03435">
    <property type="entry name" value="Sacchrp_dh_NADP"/>
    <property type="match status" value="1"/>
</dbReference>
<dbReference type="GO" id="GO:0009247">
    <property type="term" value="P:glycolipid biosynthetic process"/>
    <property type="evidence" value="ECO:0007669"/>
    <property type="project" value="TreeGrafter"/>
</dbReference>
<name>A0A8J2SNZ0_9STRA</name>
<evidence type="ECO:0000313" key="3">
    <source>
        <dbReference type="EMBL" id="CAH0370692.1"/>
    </source>
</evidence>
<dbReference type="Proteomes" id="UP000789595">
    <property type="component" value="Unassembled WGS sequence"/>
</dbReference>
<accession>A0A8J2SNZ0</accession>
<organism evidence="3 4">
    <name type="scientific">Pelagomonas calceolata</name>
    <dbReference type="NCBI Taxonomy" id="35677"/>
    <lineage>
        <taxon>Eukaryota</taxon>
        <taxon>Sar</taxon>
        <taxon>Stramenopiles</taxon>
        <taxon>Ochrophyta</taxon>
        <taxon>Pelagophyceae</taxon>
        <taxon>Pelagomonadales</taxon>
        <taxon>Pelagomonadaceae</taxon>
        <taxon>Pelagomonas</taxon>
    </lineage>
</organism>
<dbReference type="InterPro" id="IPR005097">
    <property type="entry name" value="Sacchrp_dh_NADP-bd"/>
</dbReference>
<protein>
    <recommendedName>
        <fullName evidence="2">Saccharopine dehydrogenase NADP binding domain-containing protein</fullName>
    </recommendedName>
</protein>
<evidence type="ECO:0000313" key="4">
    <source>
        <dbReference type="Proteomes" id="UP000789595"/>
    </source>
</evidence>
<dbReference type="SUPFAM" id="SSF51735">
    <property type="entry name" value="NAD(P)-binding Rossmann-fold domains"/>
    <property type="match status" value="1"/>
</dbReference>
<evidence type="ECO:0000256" key="1">
    <source>
        <dbReference type="ARBA" id="ARBA00038048"/>
    </source>
</evidence>
<dbReference type="GO" id="GO:0005886">
    <property type="term" value="C:plasma membrane"/>
    <property type="evidence" value="ECO:0007669"/>
    <property type="project" value="TreeGrafter"/>
</dbReference>
<reference evidence="3" key="1">
    <citation type="submission" date="2021-11" db="EMBL/GenBank/DDBJ databases">
        <authorList>
            <consortium name="Genoscope - CEA"/>
            <person name="William W."/>
        </authorList>
    </citation>
    <scope>NUCLEOTIDE SEQUENCE</scope>
</reference>
<dbReference type="AlphaFoldDB" id="A0A8J2SNZ0"/>
<proteinExistence type="inferred from homology"/>
<dbReference type="InterPro" id="IPR051276">
    <property type="entry name" value="Saccharopine_DH-like_oxidrdct"/>
</dbReference>
<dbReference type="Gene3D" id="3.40.50.720">
    <property type="entry name" value="NAD(P)-binding Rossmann-like Domain"/>
    <property type="match status" value="1"/>
</dbReference>
<gene>
    <name evidence="3" type="ORF">PECAL_3P05920</name>
</gene>
<dbReference type="PANTHER" id="PTHR12286:SF5">
    <property type="entry name" value="SACCHAROPINE DEHYDROGENASE-LIKE OXIDOREDUCTASE"/>
    <property type="match status" value="1"/>
</dbReference>
<sequence length="417" mass="44964">MFAARKDYDLILFGVTGFTGRLAAEHLTKTEPNLRWAACARNEAKAKKVLEEVKATPSIEIADLICENEEQETKLRNVVKKTKVCATCAGPFEKYGKTLAKLCAEEGVHYCDITGESDFVRHLIKEHDATARKTGACIVAHCGNDCVPWDLTVLKLHEEAVKRNLKLTQVDTYTELPPSFAASGGTVATAQFQLGKARSSSKPDFDPLVTDAKGAKSTYSTTNKSPKADAPCAEFNGRSAGPWIMGPVMANCVRRSNALLGYASSFTYSERALREEKFSDRMSQKLFTYKVGAAILSPTLFGGLVPKPGEGPSRENMEAGWLRVHGRASCDDGTYLESTYFVDEDTGYLGTAKMLVACAVLLAKGANKTSGVVTPAVGLGSALLERLEKTTPASFEISEGTAPVRGSTPPSGKFCLF</sequence>
<dbReference type="OrthoDB" id="10268090at2759"/>
<comment type="caution">
    <text evidence="3">The sequence shown here is derived from an EMBL/GenBank/DDBJ whole genome shotgun (WGS) entry which is preliminary data.</text>
</comment>
<dbReference type="GO" id="GO:0005811">
    <property type="term" value="C:lipid droplet"/>
    <property type="evidence" value="ECO:0007669"/>
    <property type="project" value="TreeGrafter"/>
</dbReference>
<dbReference type="InterPro" id="IPR036291">
    <property type="entry name" value="NAD(P)-bd_dom_sf"/>
</dbReference>
<dbReference type="PANTHER" id="PTHR12286">
    <property type="entry name" value="SACCHAROPINE DEHYDROGENASE-LIKE OXIDOREDUCTASE"/>
    <property type="match status" value="1"/>
</dbReference>
<dbReference type="GO" id="GO:0005739">
    <property type="term" value="C:mitochondrion"/>
    <property type="evidence" value="ECO:0007669"/>
    <property type="project" value="TreeGrafter"/>
</dbReference>
<evidence type="ECO:0000259" key="2">
    <source>
        <dbReference type="Pfam" id="PF03435"/>
    </source>
</evidence>
<comment type="similarity">
    <text evidence="1">Belongs to the saccharopine dehydrogenase family.</text>
</comment>